<keyword evidence="5 10" id="KW-0658">Purine biosynthesis</keyword>
<organism evidence="12 13">
    <name type="scientific">Candidatus Magasanikbacteria bacterium RIFCSPHIGHO2_02_FULL_51_14</name>
    <dbReference type="NCBI Taxonomy" id="1798683"/>
    <lineage>
        <taxon>Bacteria</taxon>
        <taxon>Candidatus Magasanikiibacteriota</taxon>
    </lineage>
</organism>
<dbReference type="InterPro" id="IPR016193">
    <property type="entry name" value="Cytidine_deaminase-like"/>
</dbReference>
<dbReference type="Gene3D" id="3.40.50.1380">
    <property type="entry name" value="Methylglyoxal synthase-like domain"/>
    <property type="match status" value="1"/>
</dbReference>
<proteinExistence type="inferred from homology"/>
<dbReference type="GO" id="GO:0006189">
    <property type="term" value="P:'de novo' IMP biosynthetic process"/>
    <property type="evidence" value="ECO:0007669"/>
    <property type="project" value="UniProtKB-UniRule"/>
</dbReference>
<protein>
    <recommendedName>
        <fullName evidence="10">Bifunctional purine biosynthesis protein PurH</fullName>
    </recommendedName>
    <domain>
        <recommendedName>
            <fullName evidence="10">Phosphoribosylaminoimidazolecarboxamide formyltransferase</fullName>
            <ecNumber evidence="10">2.1.2.3</ecNumber>
        </recommendedName>
        <alternativeName>
            <fullName evidence="10">AICAR transformylase</fullName>
        </alternativeName>
    </domain>
    <domain>
        <recommendedName>
            <fullName evidence="10">IMP cyclohydrolase</fullName>
            <ecNumber evidence="10">3.5.4.10</ecNumber>
        </recommendedName>
        <alternativeName>
            <fullName evidence="10">ATIC</fullName>
        </alternativeName>
        <alternativeName>
            <fullName evidence="10">IMP synthase</fullName>
        </alternativeName>
        <alternativeName>
            <fullName evidence="10">Inosinicase</fullName>
        </alternativeName>
    </domain>
</protein>
<dbReference type="GO" id="GO:0004643">
    <property type="term" value="F:phosphoribosylaminoimidazolecarboxamide formyltransferase activity"/>
    <property type="evidence" value="ECO:0007669"/>
    <property type="project" value="UniProtKB-UniRule"/>
</dbReference>
<evidence type="ECO:0000256" key="5">
    <source>
        <dbReference type="ARBA" id="ARBA00022755"/>
    </source>
</evidence>
<dbReference type="InterPro" id="IPR011607">
    <property type="entry name" value="MGS-like_dom"/>
</dbReference>
<dbReference type="EC" id="2.1.2.3" evidence="10"/>
<evidence type="ECO:0000313" key="13">
    <source>
        <dbReference type="Proteomes" id="UP000177457"/>
    </source>
</evidence>
<dbReference type="FunFam" id="3.40.50.1380:FF:000001">
    <property type="entry name" value="Bifunctional purine biosynthesis protein PurH"/>
    <property type="match status" value="1"/>
</dbReference>
<comment type="pathway">
    <text evidence="1 10">Purine metabolism; IMP biosynthesis via de novo pathway; IMP from 5-formamido-1-(5-phospho-D-ribosyl)imidazole-4-carboxamide: step 1/1.</text>
</comment>
<dbReference type="InterPro" id="IPR024051">
    <property type="entry name" value="AICAR_Tfase_dup_dom_sf"/>
</dbReference>
<dbReference type="Proteomes" id="UP000177457">
    <property type="component" value="Unassembled WGS sequence"/>
</dbReference>
<evidence type="ECO:0000256" key="7">
    <source>
        <dbReference type="ARBA" id="ARBA00023268"/>
    </source>
</evidence>
<dbReference type="HAMAP" id="MF_00139">
    <property type="entry name" value="PurH"/>
    <property type="match status" value="1"/>
</dbReference>
<comment type="similarity">
    <text evidence="3 10">Belongs to the PurH family.</text>
</comment>
<comment type="catalytic activity">
    <reaction evidence="8 10">
        <text>(6R)-10-formyltetrahydrofolate + 5-amino-1-(5-phospho-beta-D-ribosyl)imidazole-4-carboxamide = 5-formamido-1-(5-phospho-D-ribosyl)imidazole-4-carboxamide + (6S)-5,6,7,8-tetrahydrofolate</text>
        <dbReference type="Rhea" id="RHEA:22192"/>
        <dbReference type="ChEBI" id="CHEBI:57453"/>
        <dbReference type="ChEBI" id="CHEBI:58467"/>
        <dbReference type="ChEBI" id="CHEBI:58475"/>
        <dbReference type="ChEBI" id="CHEBI:195366"/>
        <dbReference type="EC" id="2.1.2.3"/>
    </reaction>
</comment>
<comment type="domain">
    <text evidence="10">The IMP cyclohydrolase activity resides in the N-terminal region.</text>
</comment>
<dbReference type="PIRSF" id="PIRSF000414">
    <property type="entry name" value="AICARFT_IMPCHas"/>
    <property type="match status" value="1"/>
</dbReference>
<evidence type="ECO:0000313" key="12">
    <source>
        <dbReference type="EMBL" id="OGH70329.1"/>
    </source>
</evidence>
<dbReference type="UniPathway" id="UPA00074">
    <property type="reaction ID" value="UER00133"/>
</dbReference>
<keyword evidence="6 10" id="KW-0378">Hydrolase</keyword>
<keyword evidence="4 10" id="KW-0808">Transferase</keyword>
<dbReference type="STRING" id="1798683.A3C90_01090"/>
<dbReference type="SUPFAM" id="SSF52335">
    <property type="entry name" value="Methylglyoxal synthase-like"/>
    <property type="match status" value="1"/>
</dbReference>
<evidence type="ECO:0000256" key="10">
    <source>
        <dbReference type="HAMAP-Rule" id="MF_00139"/>
    </source>
</evidence>
<dbReference type="NCBIfam" id="NF002049">
    <property type="entry name" value="PRK00881.1"/>
    <property type="match status" value="1"/>
</dbReference>
<comment type="caution">
    <text evidence="12">The sequence shown here is derived from an EMBL/GenBank/DDBJ whole genome shotgun (WGS) entry which is preliminary data.</text>
</comment>
<dbReference type="GO" id="GO:0005829">
    <property type="term" value="C:cytosol"/>
    <property type="evidence" value="ECO:0007669"/>
    <property type="project" value="TreeGrafter"/>
</dbReference>
<evidence type="ECO:0000256" key="1">
    <source>
        <dbReference type="ARBA" id="ARBA00004844"/>
    </source>
</evidence>
<dbReference type="SMART" id="SM00798">
    <property type="entry name" value="AICARFT_IMPCHas"/>
    <property type="match status" value="1"/>
</dbReference>
<keyword evidence="7 10" id="KW-0511">Multifunctional enzyme</keyword>
<dbReference type="InterPro" id="IPR002695">
    <property type="entry name" value="PurH-like"/>
</dbReference>
<feature type="domain" description="MGS-like" evidence="11">
    <location>
        <begin position="3"/>
        <end position="149"/>
    </location>
</feature>
<evidence type="ECO:0000256" key="4">
    <source>
        <dbReference type="ARBA" id="ARBA00022679"/>
    </source>
</evidence>
<dbReference type="GO" id="GO:0003937">
    <property type="term" value="F:IMP cyclohydrolase activity"/>
    <property type="evidence" value="ECO:0007669"/>
    <property type="project" value="UniProtKB-UniRule"/>
</dbReference>
<dbReference type="EMBL" id="MFQE01000051">
    <property type="protein sequence ID" value="OGH70329.1"/>
    <property type="molecule type" value="Genomic_DNA"/>
</dbReference>
<evidence type="ECO:0000256" key="9">
    <source>
        <dbReference type="ARBA" id="ARBA00050687"/>
    </source>
</evidence>
<evidence type="ECO:0000256" key="2">
    <source>
        <dbReference type="ARBA" id="ARBA00004954"/>
    </source>
</evidence>
<comment type="pathway">
    <text evidence="2 10">Purine metabolism; IMP biosynthesis via de novo pathway; 5-formamido-1-(5-phospho-D-ribosyl)imidazole-4-carboxamide from 5-amino-1-(5-phospho-D-ribosyl)imidazole-4-carboxamide (10-formyl THF route): step 1/1.</text>
</comment>
<dbReference type="PROSITE" id="PS51855">
    <property type="entry name" value="MGS"/>
    <property type="match status" value="1"/>
</dbReference>
<dbReference type="Gene3D" id="3.40.140.20">
    <property type="match status" value="2"/>
</dbReference>
<dbReference type="PANTHER" id="PTHR11692:SF0">
    <property type="entry name" value="BIFUNCTIONAL PURINE BIOSYNTHESIS PROTEIN ATIC"/>
    <property type="match status" value="1"/>
</dbReference>
<dbReference type="FunFam" id="3.40.140.20:FF:000001">
    <property type="entry name" value="Bifunctional purine biosynthesis protein PurH"/>
    <property type="match status" value="1"/>
</dbReference>
<comment type="catalytic activity">
    <reaction evidence="9 10">
        <text>IMP + H2O = 5-formamido-1-(5-phospho-D-ribosyl)imidazole-4-carboxamide</text>
        <dbReference type="Rhea" id="RHEA:18445"/>
        <dbReference type="ChEBI" id="CHEBI:15377"/>
        <dbReference type="ChEBI" id="CHEBI:58053"/>
        <dbReference type="ChEBI" id="CHEBI:58467"/>
        <dbReference type="EC" id="3.5.4.10"/>
    </reaction>
</comment>
<dbReference type="Pfam" id="PF02142">
    <property type="entry name" value="MGS"/>
    <property type="match status" value="1"/>
</dbReference>
<reference evidence="12 13" key="1">
    <citation type="journal article" date="2016" name="Nat. Commun.">
        <title>Thousands of microbial genomes shed light on interconnected biogeochemical processes in an aquifer system.</title>
        <authorList>
            <person name="Anantharaman K."/>
            <person name="Brown C.T."/>
            <person name="Hug L.A."/>
            <person name="Sharon I."/>
            <person name="Castelle C.J."/>
            <person name="Probst A.J."/>
            <person name="Thomas B.C."/>
            <person name="Singh A."/>
            <person name="Wilkins M.J."/>
            <person name="Karaoz U."/>
            <person name="Brodie E.L."/>
            <person name="Williams K.H."/>
            <person name="Hubbard S.S."/>
            <person name="Banfield J.F."/>
        </authorList>
    </citation>
    <scope>NUCLEOTIDE SEQUENCE [LARGE SCALE GENOMIC DNA]</scope>
</reference>
<dbReference type="AlphaFoldDB" id="A0A1F6MFC9"/>
<dbReference type="SMART" id="SM00851">
    <property type="entry name" value="MGS"/>
    <property type="match status" value="1"/>
</dbReference>
<sequence length="530" mass="56816">MNKELVHIKRALLSVSDKSGIVAFAKGLGDHGVEIISTGGTAKALRDAGIPVKDVSDLIGFPEMMDGRVKTLHPLVHGGILGLRDEHKAAALEHNVQWIDLVVCNLYPFAATIAKPNATEDEAIENIDIGGPSMIRSAAKNVGWVGVVVDPSDYAPTLDELKKNGGLTYDTRKRLRNKAFGHTASYDAVIANYFSEKMADTLVLTYKKSSDLRYGENPHQRAAVYKDGEYLGPSLLNAKMHQGKELSYNNLNDADGALSALLEFDDPACVVVKHATPCGVASRYSITDAFRHAYEADALSAFGGVIAINRPCTKEIAEFITSVFAEVLIAPAFDAGVLDILAAKPKMRILELNFSPLLGGSQRGVRGESMVQDKRHEPARLNLRSIAGGLLVQDADTHAITRDSLKVVTATLPADDQLSDMLFAWNVVKHVRSNAIVLAKNKTTAGIGGGQVSRVDAVKIALQKAGENASGSVLASDAFFPFRDSIDEIAKFGVKAIIQPGGSIKDQDVIAVCNEHGIAMALTGVRSFKH</sequence>
<dbReference type="Pfam" id="PF01808">
    <property type="entry name" value="AICARFT_IMPCHas"/>
    <property type="match status" value="1"/>
</dbReference>
<dbReference type="InterPro" id="IPR036914">
    <property type="entry name" value="MGS-like_dom_sf"/>
</dbReference>
<dbReference type="PANTHER" id="PTHR11692">
    <property type="entry name" value="BIFUNCTIONAL PURINE BIOSYNTHESIS PROTEIN PURH"/>
    <property type="match status" value="1"/>
</dbReference>
<name>A0A1F6MFC9_9BACT</name>
<dbReference type="CDD" id="cd01421">
    <property type="entry name" value="IMPCH"/>
    <property type="match status" value="1"/>
</dbReference>
<evidence type="ECO:0000256" key="3">
    <source>
        <dbReference type="ARBA" id="ARBA00007667"/>
    </source>
</evidence>
<evidence type="ECO:0000256" key="6">
    <source>
        <dbReference type="ARBA" id="ARBA00022801"/>
    </source>
</evidence>
<dbReference type="EC" id="3.5.4.10" evidence="10"/>
<evidence type="ECO:0000259" key="11">
    <source>
        <dbReference type="PROSITE" id="PS51855"/>
    </source>
</evidence>
<dbReference type="SUPFAM" id="SSF53927">
    <property type="entry name" value="Cytidine deaminase-like"/>
    <property type="match status" value="1"/>
</dbReference>
<dbReference type="NCBIfam" id="TIGR00355">
    <property type="entry name" value="purH"/>
    <property type="match status" value="1"/>
</dbReference>
<accession>A0A1F6MFC9</accession>
<evidence type="ECO:0000256" key="8">
    <source>
        <dbReference type="ARBA" id="ARBA00050488"/>
    </source>
</evidence>
<gene>
    <name evidence="10" type="primary">purH</name>
    <name evidence="12" type="ORF">A3C90_01090</name>
</gene>